<evidence type="ECO:0000256" key="1">
    <source>
        <dbReference type="SAM" id="MobiDB-lite"/>
    </source>
</evidence>
<organism evidence="2 3">
    <name type="scientific">Fukomys damarensis</name>
    <name type="common">Damaraland mole rat</name>
    <name type="synonym">Cryptomys damarensis</name>
    <dbReference type="NCBI Taxonomy" id="885580"/>
    <lineage>
        <taxon>Eukaryota</taxon>
        <taxon>Metazoa</taxon>
        <taxon>Chordata</taxon>
        <taxon>Craniata</taxon>
        <taxon>Vertebrata</taxon>
        <taxon>Euteleostomi</taxon>
        <taxon>Mammalia</taxon>
        <taxon>Eutheria</taxon>
        <taxon>Euarchontoglires</taxon>
        <taxon>Glires</taxon>
        <taxon>Rodentia</taxon>
        <taxon>Hystricomorpha</taxon>
        <taxon>Bathyergidae</taxon>
        <taxon>Fukomys</taxon>
    </lineage>
</organism>
<dbReference type="AlphaFoldDB" id="A0A091CRM1"/>
<evidence type="ECO:0000313" key="2">
    <source>
        <dbReference type="EMBL" id="KFO20458.1"/>
    </source>
</evidence>
<keyword evidence="3" id="KW-1185">Reference proteome</keyword>
<reference evidence="2 3" key="1">
    <citation type="submission" date="2013-11" db="EMBL/GenBank/DDBJ databases">
        <title>The Damaraland mole rat (Fukomys damarensis) genome and evolution of African mole rats.</title>
        <authorList>
            <person name="Gladyshev V.N."/>
            <person name="Fang X."/>
        </authorList>
    </citation>
    <scope>NUCLEOTIDE SEQUENCE [LARGE SCALE GENOMIC DNA]</scope>
    <source>
        <tissue evidence="2">Liver</tissue>
    </source>
</reference>
<name>A0A091CRM1_FUKDA</name>
<feature type="compositionally biased region" description="Basic and acidic residues" evidence="1">
    <location>
        <begin position="47"/>
        <end position="78"/>
    </location>
</feature>
<accession>A0A091CRM1</accession>
<proteinExistence type="predicted"/>
<dbReference type="Proteomes" id="UP000028990">
    <property type="component" value="Unassembled WGS sequence"/>
</dbReference>
<dbReference type="EMBL" id="KN124734">
    <property type="protein sequence ID" value="KFO20458.1"/>
    <property type="molecule type" value="Genomic_DNA"/>
</dbReference>
<gene>
    <name evidence="2" type="ORF">H920_18169</name>
</gene>
<evidence type="ECO:0000313" key="3">
    <source>
        <dbReference type="Proteomes" id="UP000028990"/>
    </source>
</evidence>
<protein>
    <submittedName>
        <fullName evidence="2">Uncharacterized protein</fullName>
    </submittedName>
</protein>
<sequence>MKGQLGLSEGCEGEKTLPSSNADQEPARVTLPSTTLSLQQSLSSCPDPREIMKEDQEMEEGQRGGKGREGEGKGWKKTSDVSCMRLLPTVNVTVMYFNAY</sequence>
<feature type="compositionally biased region" description="Low complexity" evidence="1">
    <location>
        <begin position="30"/>
        <end position="44"/>
    </location>
</feature>
<feature type="region of interest" description="Disordered" evidence="1">
    <location>
        <begin position="1"/>
        <end position="78"/>
    </location>
</feature>